<dbReference type="Proteomes" id="UP000236333">
    <property type="component" value="Unassembled WGS sequence"/>
</dbReference>
<feature type="compositionally biased region" description="Gly residues" evidence="5">
    <location>
        <begin position="599"/>
        <end position="619"/>
    </location>
</feature>
<dbReference type="OrthoDB" id="5325112at2759"/>
<dbReference type="GO" id="GO:0005737">
    <property type="term" value="C:cytoplasm"/>
    <property type="evidence" value="ECO:0007669"/>
    <property type="project" value="UniProtKB-SubCell"/>
</dbReference>
<dbReference type="InterPro" id="IPR019452">
    <property type="entry name" value="VPS39/TGF_beta_rcpt-assoc_1"/>
</dbReference>
<name>A0A2J7ZRB7_9CHLO</name>
<evidence type="ECO:0000256" key="4">
    <source>
        <dbReference type="ARBA" id="ARBA00022927"/>
    </source>
</evidence>
<dbReference type="SUPFAM" id="SSF50969">
    <property type="entry name" value="YVTN repeat-like/Quinoprotein amine dehydrogenase"/>
    <property type="match status" value="1"/>
</dbReference>
<feature type="region of interest" description="Disordered" evidence="5">
    <location>
        <begin position="932"/>
        <end position="1005"/>
    </location>
</feature>
<evidence type="ECO:0000259" key="6">
    <source>
        <dbReference type="PROSITE" id="PS50219"/>
    </source>
</evidence>
<protein>
    <submittedName>
        <fullName evidence="7">Vam6/Vps39-like protein</fullName>
    </submittedName>
</protein>
<evidence type="ECO:0000313" key="8">
    <source>
        <dbReference type="Proteomes" id="UP000236333"/>
    </source>
</evidence>
<gene>
    <name evidence="7" type="ORF">TSOC_011163</name>
</gene>
<feature type="region of interest" description="Disordered" evidence="5">
    <location>
        <begin position="354"/>
        <end position="378"/>
    </location>
</feature>
<feature type="compositionally biased region" description="Basic and acidic residues" evidence="5">
    <location>
        <begin position="549"/>
        <end position="566"/>
    </location>
</feature>
<dbReference type="EMBL" id="PGGS01000592">
    <property type="protein sequence ID" value="PNH02814.1"/>
    <property type="molecule type" value="Genomic_DNA"/>
</dbReference>
<dbReference type="PANTHER" id="PTHR12894:SF27">
    <property type="entry name" value="TRANSFORMING GROWTH FACTOR-BETA RECEPTOR-ASSOCIATED PROTEIN 1"/>
    <property type="match status" value="1"/>
</dbReference>
<dbReference type="GO" id="GO:0034058">
    <property type="term" value="P:endosomal vesicle fusion"/>
    <property type="evidence" value="ECO:0007669"/>
    <property type="project" value="TreeGrafter"/>
</dbReference>
<keyword evidence="3" id="KW-0963">Cytoplasm</keyword>
<reference evidence="7 8" key="1">
    <citation type="journal article" date="2017" name="Mol. Biol. Evol.">
        <title>The 4-celled Tetrabaena socialis nuclear genome reveals the essential components for genetic control of cell number at the origin of multicellularity in the volvocine lineage.</title>
        <authorList>
            <person name="Featherston J."/>
            <person name="Arakaki Y."/>
            <person name="Hanschen E.R."/>
            <person name="Ferris P.J."/>
            <person name="Michod R.E."/>
            <person name="Olson B.J.S.C."/>
            <person name="Nozaki H."/>
            <person name="Durand P.M."/>
        </authorList>
    </citation>
    <scope>NUCLEOTIDE SEQUENCE [LARGE SCALE GENOMIC DNA]</scope>
    <source>
        <strain evidence="7 8">NIES-571</strain>
    </source>
</reference>
<evidence type="ECO:0000256" key="1">
    <source>
        <dbReference type="ARBA" id="ARBA00004496"/>
    </source>
</evidence>
<dbReference type="PANTHER" id="PTHR12894">
    <property type="entry name" value="CNH DOMAIN CONTAINING"/>
    <property type="match status" value="1"/>
</dbReference>
<dbReference type="AlphaFoldDB" id="A0A2J7ZRB7"/>
<feature type="non-terminal residue" evidence="7">
    <location>
        <position position="1019"/>
    </location>
</feature>
<keyword evidence="2" id="KW-0813">Transport</keyword>
<evidence type="ECO:0000256" key="3">
    <source>
        <dbReference type="ARBA" id="ARBA00022490"/>
    </source>
</evidence>
<accession>A0A2J7ZRB7</accession>
<dbReference type="InterPro" id="IPR032914">
    <property type="entry name" value="Vam6/VPS39/TRAP1"/>
</dbReference>
<keyword evidence="4" id="KW-0653">Protein transport</keyword>
<feature type="compositionally biased region" description="Gly residues" evidence="5">
    <location>
        <begin position="423"/>
        <end position="432"/>
    </location>
</feature>
<dbReference type="GO" id="GO:0006914">
    <property type="term" value="P:autophagy"/>
    <property type="evidence" value="ECO:0007669"/>
    <property type="project" value="TreeGrafter"/>
</dbReference>
<feature type="region of interest" description="Disordered" evidence="5">
    <location>
        <begin position="543"/>
        <end position="620"/>
    </location>
</feature>
<feature type="domain" description="CNH" evidence="6">
    <location>
        <begin position="24"/>
        <end position="288"/>
    </location>
</feature>
<dbReference type="Pfam" id="PF00780">
    <property type="entry name" value="CNH"/>
    <property type="match status" value="1"/>
</dbReference>
<dbReference type="GO" id="GO:0016020">
    <property type="term" value="C:membrane"/>
    <property type="evidence" value="ECO:0007669"/>
    <property type="project" value="TreeGrafter"/>
</dbReference>
<dbReference type="InterPro" id="IPR011044">
    <property type="entry name" value="Quino_amine_DH_bsu"/>
</dbReference>
<dbReference type="InterPro" id="IPR001180">
    <property type="entry name" value="CNH_dom"/>
</dbReference>
<evidence type="ECO:0000256" key="5">
    <source>
        <dbReference type="SAM" id="MobiDB-lite"/>
    </source>
</evidence>
<dbReference type="GO" id="GO:0015031">
    <property type="term" value="P:protein transport"/>
    <property type="evidence" value="ECO:0007669"/>
    <property type="project" value="UniProtKB-KW"/>
</dbReference>
<evidence type="ECO:0000256" key="2">
    <source>
        <dbReference type="ARBA" id="ARBA00022448"/>
    </source>
</evidence>
<feature type="compositionally biased region" description="Low complexity" evidence="5">
    <location>
        <begin position="941"/>
        <end position="950"/>
    </location>
</feature>
<proteinExistence type="predicted"/>
<keyword evidence="8" id="KW-1185">Reference proteome</keyword>
<evidence type="ECO:0000313" key="7">
    <source>
        <dbReference type="EMBL" id="PNH02814.1"/>
    </source>
</evidence>
<feature type="region of interest" description="Disordered" evidence="5">
    <location>
        <begin position="396"/>
        <end position="432"/>
    </location>
</feature>
<sequence length="1019" mass="103775">MPLMTDKKEYEAFRLQLALHPPGQQRVESLCCWKEYLLVGLYDGAIVQYGAQAGTAVWQILKAHRSLERKAVIQMAAVRLAAKPLLLALSEDGVNLHTLPDMQLKFQPMGSRGASMFAWSEDASTLAVAVRRRVILYQLRGSELLEAGERIAPDAISAMAWVGAGLLMLGMRRQYALLNTTTGAVTDVAPVGLAPVPLAHVCPGGQEILLARDSTTYFHNVTDGRYSRRRHLAWSEPLLALAAVGQYAVAVTAGGLEVRSLRRVAEGHVVQRVALAEPARPATPAVSESGAVFIVCGAAAGGGSSGGSSGGAAGAGGSIFRLVPVPLEEQAHTLAELGEYGEALALAALVEDGGREGEGEGGAGKAGEAGEAGEAGSAGGATAEYFAQGRDAEAGAKAGGARGAPEPAASAGGGGAPAASASAGGGGGGGGGRRALLEERLRLAYGHYLFNSGEYDEGMAQLALCKSTTALVLLRLFPSLVPPKFQHYLPHEAAGQPLPRVPEPAGEAYGVGVSQLLPYLLSHRTRAIAALADTEAVKAAAASAPGCERAGEDCGKRTQQEEERASSHAQASSSLPSRQPHPAPTAAGGGPHTSKSSNGTGGDPNAGKLGNGAGGGGGAAPAAAAAAAASAAAGGQAGCVEAAPATSPAAAAPPLPPLELLHVLDTAIVRIMVVMPDTGGLLRFVQLPNYVDLREGEQALAESGMYAELAALYKYNGCHDEGLELLHKLSQDPAALPRPARGAAADLPGLPGVWAAVRYMVSVSAEATAAILQRHAGWILAADPEAGLSALLHMRPPLNPSLALSILNQHSRHYCGLYLETALQIGVALPQDYHNELLLIYLRDILAKEALSPSRASTHSGDELKELLLAQRPDKPPLLFPDELAAALHHHHGSGGAADGRSGADTARRFASVPASSTATPTGVSRVPSQVSLLNGHEGRPGAPRGVGAASRGGGTPAASRMSPAPGGSETEDSDETTSGTESEAEAGAGAAHGEARAAGAGAAAVAARLVNARTADKR</sequence>
<comment type="subcellular location">
    <subcellularLocation>
        <location evidence="1">Cytoplasm</location>
    </subcellularLocation>
</comment>
<dbReference type="Pfam" id="PF10366">
    <property type="entry name" value="Vps39_1"/>
    <property type="match status" value="1"/>
</dbReference>
<comment type="caution">
    <text evidence="7">The sequence shown here is derived from an EMBL/GenBank/DDBJ whole genome shotgun (WGS) entry which is preliminary data.</text>
</comment>
<feature type="compositionally biased region" description="Low complexity" evidence="5">
    <location>
        <begin position="977"/>
        <end position="1005"/>
    </location>
</feature>
<organism evidence="7 8">
    <name type="scientific">Tetrabaena socialis</name>
    <dbReference type="NCBI Taxonomy" id="47790"/>
    <lineage>
        <taxon>Eukaryota</taxon>
        <taxon>Viridiplantae</taxon>
        <taxon>Chlorophyta</taxon>
        <taxon>core chlorophytes</taxon>
        <taxon>Chlorophyceae</taxon>
        <taxon>CS clade</taxon>
        <taxon>Chlamydomonadales</taxon>
        <taxon>Tetrabaenaceae</taxon>
        <taxon>Tetrabaena</taxon>
    </lineage>
</organism>
<dbReference type="PROSITE" id="PS50219">
    <property type="entry name" value="CNH"/>
    <property type="match status" value="1"/>
</dbReference>